<feature type="chain" id="PRO_5030106125" evidence="2">
    <location>
        <begin position="21"/>
        <end position="453"/>
    </location>
</feature>
<accession>A0A4Y6PNH3</accession>
<protein>
    <submittedName>
        <fullName evidence="3">Uncharacterized protein</fullName>
    </submittedName>
</protein>
<dbReference type="RefSeq" id="WP_141196365.1">
    <property type="nucleotide sequence ID" value="NZ_CP041186.1"/>
</dbReference>
<proteinExistence type="predicted"/>
<dbReference type="EMBL" id="CP041186">
    <property type="protein sequence ID" value="QDG49868.1"/>
    <property type="molecule type" value="Genomic_DNA"/>
</dbReference>
<dbReference type="OrthoDB" id="68195at2"/>
<evidence type="ECO:0000256" key="1">
    <source>
        <dbReference type="SAM" id="MobiDB-lite"/>
    </source>
</evidence>
<reference evidence="3 4" key="1">
    <citation type="submission" date="2019-06" db="EMBL/GenBank/DDBJ databases">
        <title>Persicimonas caeni gen. nov., sp. nov., a predatory bacterium isolated from solar saltern.</title>
        <authorList>
            <person name="Wang S."/>
        </authorList>
    </citation>
    <scope>NUCLEOTIDE SEQUENCE [LARGE SCALE GENOMIC DNA]</scope>
    <source>
        <strain evidence="3 4">YN101</strain>
    </source>
</reference>
<keyword evidence="4" id="KW-1185">Reference proteome</keyword>
<dbReference type="AlphaFoldDB" id="A0A4Y6PNH3"/>
<feature type="compositionally biased region" description="Basic and acidic residues" evidence="1">
    <location>
        <begin position="42"/>
        <end position="51"/>
    </location>
</feature>
<accession>A0A5B8Y5N5</accession>
<name>A0A4Y6PNH3_PERCE</name>
<dbReference type="Proteomes" id="UP000315995">
    <property type="component" value="Chromosome"/>
</dbReference>
<evidence type="ECO:0000313" key="3">
    <source>
        <dbReference type="EMBL" id="QDG49868.1"/>
    </source>
</evidence>
<gene>
    <name evidence="3" type="ORF">FIV42_03665</name>
</gene>
<dbReference type="Pfam" id="PF11617">
    <property type="entry name" value="Cu-binding_MopE"/>
    <property type="match status" value="5"/>
</dbReference>
<organism evidence="3 4">
    <name type="scientific">Persicimonas caeni</name>
    <dbReference type="NCBI Taxonomy" id="2292766"/>
    <lineage>
        <taxon>Bacteria</taxon>
        <taxon>Deltaproteobacteria</taxon>
        <taxon>Bradymonadales</taxon>
        <taxon>Bradymonadaceae</taxon>
        <taxon>Persicimonas</taxon>
    </lineage>
</organism>
<evidence type="ECO:0000313" key="4">
    <source>
        <dbReference type="Proteomes" id="UP000315995"/>
    </source>
</evidence>
<sequence>MQRFWSVLRLLTISQVMLWAAWGCFDAGSDARQTDAAVYASDVRDGESSRDSDEEDAATTDTTVAAEDTAHLDVRENDVALDVRAEDVCQPTAELCDGVDNDCDGEVDNGFLSGECTVGVGACQATGQYECIDDQTASCNATPGTPIDELCGDGIDNDCDGATDEDDAVDAPTWFADSDGDGFGDPSVSTIACEPPSGYVSDDTDCDDNDSAKYISVSGYVDSDGDGYTTGGVQTLCTDGTLPDGYLSSENAGDCDDTVAAVHPNADEMCGDGVDNDCDGRVDDSTAVDVKTWYIDCDGDGFSAGASGGRPSCTMPTASTGCGTSTATWTDVRPGGGNSTDCNDAVADAYPGQTAWFDQPMGPDPYAVQVEDWDYDCDGTIDYRWTNTGASCQQLNVGKQCTGTAGWVSNNLWGCGATGDYQICSSVGTNCALDSCSWYECDSSVVQRTQECQ</sequence>
<dbReference type="InterPro" id="IPR021655">
    <property type="entry name" value="Put_metal-bd"/>
</dbReference>
<feature type="region of interest" description="Disordered" evidence="1">
    <location>
        <begin position="42"/>
        <end position="61"/>
    </location>
</feature>
<evidence type="ECO:0000256" key="2">
    <source>
        <dbReference type="SAM" id="SignalP"/>
    </source>
</evidence>
<keyword evidence="2" id="KW-0732">Signal</keyword>
<feature type="signal peptide" evidence="2">
    <location>
        <begin position="1"/>
        <end position="20"/>
    </location>
</feature>